<organism evidence="7 8">
    <name type="scientific">Candidatus Obscuribacter phosphatis</name>
    <dbReference type="NCBI Taxonomy" id="1906157"/>
    <lineage>
        <taxon>Bacteria</taxon>
        <taxon>Bacillati</taxon>
        <taxon>Candidatus Melainabacteria</taxon>
        <taxon>Candidatus Obscuribacterales</taxon>
        <taxon>Candidatus Obscuribacteraceae</taxon>
        <taxon>Candidatus Obscuribacter</taxon>
    </lineage>
</organism>
<dbReference type="InterPro" id="IPR000748">
    <property type="entry name" value="PsdUridine_synth_RsuA/RluB/E/F"/>
</dbReference>
<dbReference type="Pfam" id="PF01479">
    <property type="entry name" value="S4"/>
    <property type="match status" value="1"/>
</dbReference>
<sequence>MSGRDKQESSRKKNSEISCSQSEKQPEKQPEKFRLNRAVALTGLASRRKADELIAQGQVKVNGVVVKDFSFMVSLQDKIEVGRDNAPLLSFEYIALNKPKGIVSTCEDERGRKCLIDLLPEELKHLKPVGRLDRDSEGLILLTNDGEFTKILTHPSHDIPKIYRVTVKGKLEQSHLRQLASGVKLSDGMTRAAKVRKISANYDSTTFEIAIKEGRNRQIRRMCATLGYDVTRLVRVAIGGLQLSQLPSGKWRRLTDREISQEIFDR</sequence>
<dbReference type="AlphaFoldDB" id="A0A8J7TLC6"/>
<dbReference type="Gene3D" id="3.30.70.580">
    <property type="entry name" value="Pseudouridine synthase I, catalytic domain, N-terminal subdomain"/>
    <property type="match status" value="1"/>
</dbReference>
<name>A0A8J7TLC6_9BACT</name>
<feature type="compositionally biased region" description="Basic and acidic residues" evidence="5">
    <location>
        <begin position="1"/>
        <end position="15"/>
    </location>
</feature>
<evidence type="ECO:0000256" key="1">
    <source>
        <dbReference type="ARBA" id="ARBA00008348"/>
    </source>
</evidence>
<dbReference type="GO" id="GO:0003723">
    <property type="term" value="F:RNA binding"/>
    <property type="evidence" value="ECO:0007669"/>
    <property type="project" value="UniProtKB-KW"/>
</dbReference>
<protein>
    <recommendedName>
        <fullName evidence="4">Pseudouridine synthase</fullName>
        <ecNumber evidence="4">5.4.99.-</ecNumber>
    </recommendedName>
</protein>
<keyword evidence="3" id="KW-0694">RNA-binding</keyword>
<dbReference type="Proteomes" id="UP000664277">
    <property type="component" value="Unassembled WGS sequence"/>
</dbReference>
<proteinExistence type="inferred from homology"/>
<feature type="domain" description="RNA-binding S4" evidence="6">
    <location>
        <begin position="33"/>
        <end position="94"/>
    </location>
</feature>
<dbReference type="InterPro" id="IPR018496">
    <property type="entry name" value="PsdUridine_synth_RsuA/RluB_CS"/>
</dbReference>
<gene>
    <name evidence="7" type="ORF">J0M35_11125</name>
</gene>
<evidence type="ECO:0000313" key="8">
    <source>
        <dbReference type="Proteomes" id="UP000664277"/>
    </source>
</evidence>
<dbReference type="PROSITE" id="PS01149">
    <property type="entry name" value="PSI_RSU"/>
    <property type="match status" value="1"/>
</dbReference>
<comment type="similarity">
    <text evidence="1 4">Belongs to the pseudouridine synthase RsuA family.</text>
</comment>
<dbReference type="InterPro" id="IPR020103">
    <property type="entry name" value="PsdUridine_synth_cat_dom_sf"/>
</dbReference>
<dbReference type="GO" id="GO:0120159">
    <property type="term" value="F:rRNA pseudouridine synthase activity"/>
    <property type="evidence" value="ECO:0007669"/>
    <property type="project" value="UniProtKB-ARBA"/>
</dbReference>
<reference evidence="7" key="1">
    <citation type="submission" date="2021-02" db="EMBL/GenBank/DDBJ databases">
        <title>Genome-Resolved Metagenomics of a Microbial Community Performing Photosynthetic Biological Nutrient Removal.</title>
        <authorList>
            <person name="Mcdaniel E.A."/>
        </authorList>
    </citation>
    <scope>NUCLEOTIDE SEQUENCE</scope>
    <source>
        <strain evidence="7">UWPOB_OBS1</strain>
    </source>
</reference>
<dbReference type="InterPro" id="IPR050343">
    <property type="entry name" value="RsuA_PseudoU_synthase"/>
</dbReference>
<dbReference type="SUPFAM" id="SSF55174">
    <property type="entry name" value="Alpha-L RNA-binding motif"/>
    <property type="match status" value="1"/>
</dbReference>
<dbReference type="Gene3D" id="3.10.290.10">
    <property type="entry name" value="RNA-binding S4 domain"/>
    <property type="match status" value="1"/>
</dbReference>
<feature type="region of interest" description="Disordered" evidence="5">
    <location>
        <begin position="1"/>
        <end position="32"/>
    </location>
</feature>
<dbReference type="Gene3D" id="3.30.70.1560">
    <property type="entry name" value="Alpha-L RNA-binding motif"/>
    <property type="match status" value="1"/>
</dbReference>
<keyword evidence="2 4" id="KW-0413">Isomerase</keyword>
<dbReference type="CDD" id="cd02870">
    <property type="entry name" value="PseudoU_synth_RsuA_like"/>
    <property type="match status" value="1"/>
</dbReference>
<evidence type="ECO:0000256" key="2">
    <source>
        <dbReference type="ARBA" id="ARBA00023235"/>
    </source>
</evidence>
<dbReference type="GO" id="GO:0005829">
    <property type="term" value="C:cytosol"/>
    <property type="evidence" value="ECO:0007669"/>
    <property type="project" value="UniProtKB-ARBA"/>
</dbReference>
<dbReference type="GO" id="GO:0000455">
    <property type="term" value="P:enzyme-directed rRNA pseudouridine synthesis"/>
    <property type="evidence" value="ECO:0007669"/>
    <property type="project" value="UniProtKB-ARBA"/>
</dbReference>
<accession>A0A8J7TLC6</accession>
<dbReference type="InterPro" id="IPR006145">
    <property type="entry name" value="PsdUridine_synth_RsuA/RluA"/>
</dbReference>
<evidence type="ECO:0000313" key="7">
    <source>
        <dbReference type="EMBL" id="MBN8660910.1"/>
    </source>
</evidence>
<dbReference type="PROSITE" id="PS50889">
    <property type="entry name" value="S4"/>
    <property type="match status" value="1"/>
</dbReference>
<dbReference type="PANTHER" id="PTHR47683:SF2">
    <property type="entry name" value="RNA-BINDING S4 DOMAIN-CONTAINING PROTEIN"/>
    <property type="match status" value="1"/>
</dbReference>
<dbReference type="CDD" id="cd00165">
    <property type="entry name" value="S4"/>
    <property type="match status" value="1"/>
</dbReference>
<dbReference type="SMART" id="SM00363">
    <property type="entry name" value="S4"/>
    <property type="match status" value="1"/>
</dbReference>
<dbReference type="InterPro" id="IPR020094">
    <property type="entry name" value="TruA/RsuA/RluB/E/F_N"/>
</dbReference>
<evidence type="ECO:0000259" key="6">
    <source>
        <dbReference type="SMART" id="SM00363"/>
    </source>
</evidence>
<dbReference type="FunFam" id="3.30.70.1560:FF:000001">
    <property type="entry name" value="Pseudouridine synthase"/>
    <property type="match status" value="1"/>
</dbReference>
<dbReference type="InterPro" id="IPR036986">
    <property type="entry name" value="S4_RNA-bd_sf"/>
</dbReference>
<dbReference type="NCBIfam" id="TIGR00093">
    <property type="entry name" value="pseudouridine synthase"/>
    <property type="match status" value="1"/>
</dbReference>
<dbReference type="InterPro" id="IPR002942">
    <property type="entry name" value="S4_RNA-bd"/>
</dbReference>
<evidence type="ECO:0000256" key="3">
    <source>
        <dbReference type="PROSITE-ProRule" id="PRU00182"/>
    </source>
</evidence>
<dbReference type="PANTHER" id="PTHR47683">
    <property type="entry name" value="PSEUDOURIDINE SYNTHASE FAMILY PROTEIN-RELATED"/>
    <property type="match status" value="1"/>
</dbReference>
<dbReference type="SUPFAM" id="SSF55120">
    <property type="entry name" value="Pseudouridine synthase"/>
    <property type="match status" value="1"/>
</dbReference>
<dbReference type="Pfam" id="PF00849">
    <property type="entry name" value="PseudoU_synth_2"/>
    <property type="match status" value="1"/>
</dbReference>
<comment type="caution">
    <text evidence="7">The sequence shown here is derived from an EMBL/GenBank/DDBJ whole genome shotgun (WGS) entry which is preliminary data.</text>
</comment>
<evidence type="ECO:0000256" key="5">
    <source>
        <dbReference type="SAM" id="MobiDB-lite"/>
    </source>
</evidence>
<dbReference type="EMBL" id="JAFLCK010000014">
    <property type="protein sequence ID" value="MBN8660910.1"/>
    <property type="molecule type" value="Genomic_DNA"/>
</dbReference>
<evidence type="ECO:0000256" key="4">
    <source>
        <dbReference type="RuleBase" id="RU003887"/>
    </source>
</evidence>
<dbReference type="InterPro" id="IPR042092">
    <property type="entry name" value="PsdUridine_s_RsuA/RluB/E/F_cat"/>
</dbReference>
<dbReference type="EC" id="5.4.99.-" evidence="4"/>